<evidence type="ECO:0000313" key="4">
    <source>
        <dbReference type="Proteomes" id="UP000000249"/>
    </source>
</evidence>
<protein>
    <submittedName>
        <fullName evidence="3">VacJ lipoprotein</fullName>
    </submittedName>
</protein>
<evidence type="ECO:0000313" key="3">
    <source>
        <dbReference type="EMBL" id="ABQ20495.1"/>
    </source>
</evidence>
<dbReference type="Pfam" id="PF04333">
    <property type="entry name" value="MlaA"/>
    <property type="match status" value="1"/>
</dbReference>
<reference evidence="3 4" key="1">
    <citation type="submission" date="2007-03" db="EMBL/GenBank/DDBJ databases">
        <authorList>
            <person name="Heidelberg J."/>
        </authorList>
    </citation>
    <scope>NUCLEOTIDE SEQUENCE [LARGE SCALE GENOMIC DNA]</scope>
    <source>
        <strain evidence="4">ATCC 39541 / Classical Ogawa 395 / O395</strain>
    </source>
</reference>
<organism evidence="3 4">
    <name type="scientific">Vibrio cholerae serotype O1 (strain ATCC 39541 / Classical Ogawa 395 / O395)</name>
    <dbReference type="NCBI Taxonomy" id="345073"/>
    <lineage>
        <taxon>Bacteria</taxon>
        <taxon>Pseudomonadati</taxon>
        <taxon>Pseudomonadota</taxon>
        <taxon>Gammaproteobacteria</taxon>
        <taxon>Vibrionales</taxon>
        <taxon>Vibrionaceae</taxon>
        <taxon>Vibrio</taxon>
    </lineage>
</organism>
<keyword evidence="2" id="KW-0732">Signal</keyword>
<dbReference type="EMBL" id="CP000627">
    <property type="protein sequence ID" value="ABQ20495.1"/>
    <property type="molecule type" value="Genomic_DNA"/>
</dbReference>
<dbReference type="PROSITE" id="PS51257">
    <property type="entry name" value="PROKAR_LIPOPROTEIN"/>
    <property type="match status" value="1"/>
</dbReference>
<accession>A0A0H3AJA6</accession>
<sequence length="254" mass="28574">MHMELRMVGRLSWITLFTLFLVGCSSAPDDSSPHSQVNDPLESFNRQMWTINYDYLDPYVVRPVSLFYVGYVPKPVRSGIANFLSNLDEPASMVNNLLMGNGTKAVDHFNRFWINTSFGLLGLIDIASEAGIKKYDDKAFSDAVGHYGVGNGPYLMVPGYGPYTVREVTDVVDGMYFPLAYLNIWAGVGKWALEGMETRAALVSQEALLQDSPDPYSLARDAYLQRQAFKAEIQVDDYDPEEEEYLDEYLNEGL</sequence>
<dbReference type="GO" id="GO:0016020">
    <property type="term" value="C:membrane"/>
    <property type="evidence" value="ECO:0007669"/>
    <property type="project" value="InterPro"/>
</dbReference>
<dbReference type="PATRIC" id="fig|345073.21.peg.2090"/>
<keyword evidence="3" id="KW-0449">Lipoprotein</keyword>
<dbReference type="eggNOG" id="COG2853">
    <property type="taxonomic scope" value="Bacteria"/>
</dbReference>
<evidence type="ECO:0000256" key="2">
    <source>
        <dbReference type="ARBA" id="ARBA00022729"/>
    </source>
</evidence>
<dbReference type="InterPro" id="IPR007428">
    <property type="entry name" value="MlaA"/>
</dbReference>
<comment type="similarity">
    <text evidence="1">Belongs to the MlaA family.</text>
</comment>
<dbReference type="AlphaFoldDB" id="A0A0H3AJA6"/>
<dbReference type="PANTHER" id="PTHR30035:SF3">
    <property type="entry name" value="INTERMEMBRANE PHOSPHOLIPID TRANSPORT SYSTEM LIPOPROTEIN MLAA"/>
    <property type="match status" value="1"/>
</dbReference>
<gene>
    <name evidence="3" type="primary">vacJ</name>
    <name evidence="3" type="ordered locus">VC0395_A1636</name>
</gene>
<dbReference type="PRINTS" id="PR01805">
    <property type="entry name" value="VACJLIPOPROT"/>
</dbReference>
<dbReference type="GO" id="GO:0120010">
    <property type="term" value="P:intermembrane phospholipid transfer"/>
    <property type="evidence" value="ECO:0007669"/>
    <property type="project" value="TreeGrafter"/>
</dbReference>
<dbReference type="PANTHER" id="PTHR30035">
    <property type="entry name" value="LIPOPROTEIN VACJ-RELATED"/>
    <property type="match status" value="1"/>
</dbReference>
<dbReference type="Proteomes" id="UP000000249">
    <property type="component" value="Chromosome 1"/>
</dbReference>
<name>A0A0H3AJA6_VIBC3</name>
<proteinExistence type="inferred from homology"/>
<dbReference type="KEGG" id="vcr:VC395_2163"/>
<evidence type="ECO:0000256" key="1">
    <source>
        <dbReference type="ARBA" id="ARBA00010634"/>
    </source>
</evidence>
<dbReference type="KEGG" id="vco:VC0395_A1636"/>